<dbReference type="PANTHER" id="PTHR24099:SF16">
    <property type="entry name" value="E3 UBIQUITIN-PROTEIN LIGASE MIDLINE-1-LIKE ISOFORM X1"/>
    <property type="match status" value="1"/>
</dbReference>
<organism evidence="3 4">
    <name type="scientific">candidate division LCP-89 bacterium B3_LCP</name>
    <dbReference type="NCBI Taxonomy" id="2012998"/>
    <lineage>
        <taxon>Bacteria</taxon>
        <taxon>Pseudomonadati</taxon>
        <taxon>Bacteria division LCP-89</taxon>
    </lineage>
</organism>
<dbReference type="EMBL" id="NJBN01000012">
    <property type="protein sequence ID" value="TKJ37554.1"/>
    <property type="molecule type" value="Genomic_DNA"/>
</dbReference>
<dbReference type="InterPro" id="IPR003961">
    <property type="entry name" value="FN3_dom"/>
</dbReference>
<evidence type="ECO:0000256" key="1">
    <source>
        <dbReference type="SAM" id="Phobius"/>
    </source>
</evidence>
<evidence type="ECO:0000313" key="3">
    <source>
        <dbReference type="EMBL" id="TKJ37554.1"/>
    </source>
</evidence>
<gene>
    <name evidence="3" type="ORF">CEE37_13640</name>
</gene>
<dbReference type="CDD" id="cd00063">
    <property type="entry name" value="FN3"/>
    <property type="match status" value="1"/>
</dbReference>
<dbReference type="SUPFAM" id="SSF49265">
    <property type="entry name" value="Fibronectin type III"/>
    <property type="match status" value="2"/>
</dbReference>
<name>A0A532URH8_UNCL8</name>
<dbReference type="Gene3D" id="2.60.40.10">
    <property type="entry name" value="Immunoglobulins"/>
    <property type="match status" value="8"/>
</dbReference>
<feature type="domain" description="Fibronectin type-III" evidence="2">
    <location>
        <begin position="1252"/>
        <end position="1359"/>
    </location>
</feature>
<feature type="domain" description="Fibronectin type-III" evidence="2">
    <location>
        <begin position="1360"/>
        <end position="1460"/>
    </location>
</feature>
<feature type="domain" description="Fibronectin type-III" evidence="2">
    <location>
        <begin position="1463"/>
        <end position="1569"/>
    </location>
</feature>
<dbReference type="InterPro" id="IPR036116">
    <property type="entry name" value="FN3_sf"/>
</dbReference>
<comment type="caution">
    <text evidence="3">The sequence shown here is derived from an EMBL/GenBank/DDBJ whole genome shotgun (WGS) entry which is preliminary data.</text>
</comment>
<proteinExistence type="predicted"/>
<evidence type="ECO:0000313" key="4">
    <source>
        <dbReference type="Proteomes" id="UP000319619"/>
    </source>
</evidence>
<sequence>MSLKELTPVFSQTTTIRRLKSIKCRLIFSLLSAAVVCISGLVWVPVQAEAANLDGTTIWTSALSPYIIEDDFTIPAGMILTIEAGTHVLFQKNASLLIEGDIAASGTMQAPILFSSAAPNPKPGDWGNLRFITADSTLSYNDAGEYIKGSRLEHCIVEYGGQPNPNTPKEFLGGAVHCRKSSPYLKDIILRYNYSLQGGGIYCHEFASPYISDCLFLENEAIESGGGVACFFYSNAIVINSIFQANRCGEHGGGIYFSFSSPQIINNIIENNYAGLQGGGLFCSNTVTQLASRVRNNVLLSNKAKHKANSLYVTAKIETIFQENCLIAGEGYDVYINALEKNLDLRGNYFGPPSKSDLEARIYDDYDDPGQKSVLVDPVLESPPTELPNAPVNISHFDLAGDPSYSSDWSLPLCRKAPIYLEVRAQDRNPYHADWIPLRLRSSSSNQRGIVTLAWETGPATGIYRFQGQVGLVNSPKNGIIKAKPGETVFFTIEGIEGYEVTRPVETPKSYIITLRMPEETDTMHVVNHQPVILWGYKDIFGYEQESFQLQLSDGVPFIAPPIWDSGERLGAVTRTRLQGFDLIDGTMYALRLRINNGHSWSDWADLTLRMNSLPTMPEPLKPANGTITAQIRPAIVLKSSEDAEGDRISYELQLYQDADFQRVLAIEKDMQVNGQSVRWVAPIDLADDAEYYWRACARDPFETGPWTSAGQFWVNLIEEPPMPFGLLDPEPGLEIYQLQPVFSWEETFDPDPLSSLFYRITYSRDPQFSVARSITLETDMTFLKATKLLFNEQTYYWKVEAVDNTGLITQSKQVGNFYVNTTPTVPGIVAPLNGEELKPADRIVWNTSEDPDPDDVIQYRLQVAKNDFTKPVMENVGSEAGVVLEALTGVAQLSDDEEYLFRVRAEDNHGIASVWSDPTGLFFCNLENDPPSPVKEPVSPKDELVTEIDPIFSWGASTDVDRSDPPEKLSYVIQFDTDEDLSVGVRQVQVMAGVTRVAVPKLADNQEWFYRIAGRDDDGALSTWSPVCKFIHNTKNDPPWSFALNDPVDGWETYRLSGIEFTWQEAEDPDPYDSLTYRFHLETSTAEEVIPVQIVSVNHWSLDRELTNATEYVWWVEAVDLEGLNTQSDRQNRFRVDTTPSVPLGVFVAKLVVTGDEVFKWQPSSDPDPDDKLTYELNVFRSANVKDALKNITGIKPNQVADGIPVKALGGFDSSLDNEEFTFRVRAVDQHDAASDWSSPVAFYLDLHNESPQAPSLIEPQGELSRSAEIAVRWSAADDPDPSDKLGTMSYRLQAVTGQDFDQESAQERAVLSGATSLVDLKLEDNQLWSLRVRAEDVRGGVSVWSDPVTLLVNVEEDPPTEPKLLQPKRGDKFLTTDEINLSWSPSEDPDYNSTVHYQVKWWQRSLSSEPHSVEISEGTSYSLSGLEGDRDYIWQVIAVDDTGLQTISANYTFRVEIPNHPPQPFGLSMPDNGQEDLPMLVTLTWERSVDDDTGDEVRYTIFLAEDSDFSQNAKEYSDLRNTFFTIKEPLATNTTYYWKVMAQDREGERVWSENSETFSFRFTTAQPPEIQGEGIIPEQGN</sequence>
<evidence type="ECO:0000259" key="2">
    <source>
        <dbReference type="PROSITE" id="PS50853"/>
    </source>
</evidence>
<dbReference type="InterPro" id="IPR013783">
    <property type="entry name" value="Ig-like_fold"/>
</dbReference>
<reference evidence="3 4" key="1">
    <citation type="submission" date="2017-06" db="EMBL/GenBank/DDBJ databases">
        <title>Novel microbial phyla capable of carbon fixation and sulfur reduction in deep-sea sediments.</title>
        <authorList>
            <person name="Huang J."/>
            <person name="Baker B."/>
            <person name="Wang Y."/>
        </authorList>
    </citation>
    <scope>NUCLEOTIDE SEQUENCE [LARGE SCALE GENOMIC DNA]</scope>
    <source>
        <strain evidence="3">B3_LCP</strain>
    </source>
</reference>
<keyword evidence="1" id="KW-0812">Transmembrane</keyword>
<protein>
    <recommendedName>
        <fullName evidence="2">Fibronectin type-III domain-containing protein</fullName>
    </recommendedName>
</protein>
<dbReference type="PROSITE" id="PS50853">
    <property type="entry name" value="FN3"/>
    <property type="match status" value="3"/>
</dbReference>
<keyword evidence="1" id="KW-0472">Membrane</keyword>
<accession>A0A532URH8</accession>
<dbReference type="InterPro" id="IPR012334">
    <property type="entry name" value="Pectin_lyas_fold"/>
</dbReference>
<feature type="transmembrane region" description="Helical" evidence="1">
    <location>
        <begin position="26"/>
        <end position="46"/>
    </location>
</feature>
<dbReference type="SUPFAM" id="SSF51126">
    <property type="entry name" value="Pectin lyase-like"/>
    <property type="match status" value="1"/>
</dbReference>
<dbReference type="PANTHER" id="PTHR24099">
    <property type="entry name" value="E3 UBIQUITIN-PROTEIN LIGASE TRIM36-RELATED"/>
    <property type="match status" value="1"/>
</dbReference>
<dbReference type="SMART" id="SM00060">
    <property type="entry name" value="FN3"/>
    <property type="match status" value="5"/>
</dbReference>
<keyword evidence="1" id="KW-1133">Transmembrane helix</keyword>
<dbReference type="Gene3D" id="2.160.20.10">
    <property type="entry name" value="Single-stranded right-handed beta-helix, Pectin lyase-like"/>
    <property type="match status" value="1"/>
</dbReference>
<dbReference type="InterPro" id="IPR011050">
    <property type="entry name" value="Pectin_lyase_fold/virulence"/>
</dbReference>
<dbReference type="InterPro" id="IPR050617">
    <property type="entry name" value="E3_ligase_FN3/SPRY"/>
</dbReference>
<dbReference type="Proteomes" id="UP000319619">
    <property type="component" value="Unassembled WGS sequence"/>
</dbReference>
<dbReference type="Pfam" id="PF00041">
    <property type="entry name" value="fn3"/>
    <property type="match status" value="1"/>
</dbReference>